<accession>A0A6C0IU56</accession>
<organism evidence="1">
    <name type="scientific">viral metagenome</name>
    <dbReference type="NCBI Taxonomy" id="1070528"/>
    <lineage>
        <taxon>unclassified sequences</taxon>
        <taxon>metagenomes</taxon>
        <taxon>organismal metagenomes</taxon>
    </lineage>
</organism>
<evidence type="ECO:0000313" key="1">
    <source>
        <dbReference type="EMBL" id="QHT95936.1"/>
    </source>
</evidence>
<proteinExistence type="predicted"/>
<name>A0A6C0IU56_9ZZZZ</name>
<reference evidence="1" key="1">
    <citation type="journal article" date="2020" name="Nature">
        <title>Giant virus diversity and host interactions through global metagenomics.</title>
        <authorList>
            <person name="Schulz F."/>
            <person name="Roux S."/>
            <person name="Paez-Espino D."/>
            <person name="Jungbluth S."/>
            <person name="Walsh D.A."/>
            <person name="Denef V.J."/>
            <person name="McMahon K.D."/>
            <person name="Konstantinidis K.T."/>
            <person name="Eloe-Fadrosh E.A."/>
            <person name="Kyrpides N.C."/>
            <person name="Woyke T."/>
        </authorList>
    </citation>
    <scope>NUCLEOTIDE SEQUENCE</scope>
    <source>
        <strain evidence="1">GVMAG-M-3300024301-20</strain>
    </source>
</reference>
<protein>
    <submittedName>
        <fullName evidence="1">Uncharacterized protein</fullName>
    </submittedName>
</protein>
<sequence length="39" mass="4590">MNSLDKKMINNLRNMSNTDKMNIIISLNEMVEYVKTTLE</sequence>
<dbReference type="AlphaFoldDB" id="A0A6C0IU56"/>
<dbReference type="EMBL" id="MN740248">
    <property type="protein sequence ID" value="QHT95936.1"/>
    <property type="molecule type" value="Genomic_DNA"/>
</dbReference>